<evidence type="ECO:0000256" key="3">
    <source>
        <dbReference type="ARBA" id="ARBA00022679"/>
    </source>
</evidence>
<evidence type="ECO:0000259" key="5">
    <source>
        <dbReference type="Pfam" id="PF13579"/>
    </source>
</evidence>
<dbReference type="SUPFAM" id="SSF53756">
    <property type="entry name" value="UDP-Glycosyltransferase/glycogen phosphorylase"/>
    <property type="match status" value="1"/>
</dbReference>
<feature type="region of interest" description="Disordered" evidence="4">
    <location>
        <begin position="432"/>
        <end position="473"/>
    </location>
</feature>
<keyword evidence="7" id="KW-1185">Reference proteome</keyword>
<dbReference type="Proteomes" id="UP000189677">
    <property type="component" value="Chromosome"/>
</dbReference>
<dbReference type="InterPro" id="IPR028098">
    <property type="entry name" value="Glyco_trans_4-like_N"/>
</dbReference>
<feature type="compositionally biased region" description="Polar residues" evidence="4">
    <location>
        <begin position="463"/>
        <end position="473"/>
    </location>
</feature>
<organism evidence="6 7">
    <name type="scientific">Streptomyces niveus</name>
    <name type="common">Streptomyces spheroides</name>
    <dbReference type="NCBI Taxonomy" id="193462"/>
    <lineage>
        <taxon>Bacteria</taxon>
        <taxon>Bacillati</taxon>
        <taxon>Actinomycetota</taxon>
        <taxon>Actinomycetes</taxon>
        <taxon>Kitasatosporales</taxon>
        <taxon>Streptomycetaceae</taxon>
        <taxon>Streptomyces</taxon>
    </lineage>
</organism>
<accession>A0A1U9R408</accession>
<sequence length="473" mass="52128">MIYLAIGFPPAAKSCAYRMRETANQFIHAGWDVTVVTIAQDSWERDSGIDPTLLNEVDSRVRTVELPLSRLDLETDIRLFDEERAASPNGWLTKLRNRQRLTFPEPNFGEWRGDLERAVVDIHAEHPADLLLASCVPYVTLAAAWKLWEEARVPYAVDFRDGWSIDVIDGVEAFSRDSEEAQWEKKILDNALSLWVVNDPIADHYRARYPEFADRVHVVRNGYDADSAPGRAHTPDVESGLRFGYLGTVNFSAQHLETVLNAWRTAREHEPLLANARFEVRGHIGNGAGREANRHTELLKQAAADGVVFGGPAAKAEVASVYASWDALVLILIGGRFVTSGKVYEYMATGLPIVSAHVVEHDASNVLNGHPLWTGAIGMDEEKMAEAFAEAARMAIRTSDELHAEAMAHADRFTREKLMTVAVRELVEAFDAAKPAHGPETTDTSTGERTTSTKGVDVAPLTEKSSVSGGTSS</sequence>
<evidence type="ECO:0000256" key="1">
    <source>
        <dbReference type="ARBA" id="ARBA00021292"/>
    </source>
</evidence>
<evidence type="ECO:0000313" key="7">
    <source>
        <dbReference type="Proteomes" id="UP000189677"/>
    </source>
</evidence>
<dbReference type="Gene3D" id="3.40.50.2000">
    <property type="entry name" value="Glycogen Phosphorylase B"/>
    <property type="match status" value="2"/>
</dbReference>
<gene>
    <name evidence="6" type="ORF">BBN63_23705</name>
</gene>
<dbReference type="KEGG" id="snw:BBN63_23705"/>
<dbReference type="PANTHER" id="PTHR12526">
    <property type="entry name" value="GLYCOSYLTRANSFERASE"/>
    <property type="match status" value="1"/>
</dbReference>
<dbReference type="Pfam" id="PF13692">
    <property type="entry name" value="Glyco_trans_1_4"/>
    <property type="match status" value="1"/>
</dbReference>
<evidence type="ECO:0000256" key="4">
    <source>
        <dbReference type="SAM" id="MobiDB-lite"/>
    </source>
</evidence>
<dbReference type="GO" id="GO:0016757">
    <property type="term" value="F:glycosyltransferase activity"/>
    <property type="evidence" value="ECO:0007669"/>
    <property type="project" value="UniProtKB-KW"/>
</dbReference>
<evidence type="ECO:0000313" key="6">
    <source>
        <dbReference type="EMBL" id="AQU71177.1"/>
    </source>
</evidence>
<dbReference type="OrthoDB" id="9794575at2"/>
<dbReference type="EMBL" id="CP018047">
    <property type="protein sequence ID" value="AQU71177.1"/>
    <property type="molecule type" value="Genomic_DNA"/>
</dbReference>
<dbReference type="Pfam" id="PF13579">
    <property type="entry name" value="Glyco_trans_4_4"/>
    <property type="match status" value="1"/>
</dbReference>
<dbReference type="AlphaFoldDB" id="A0A1U9R408"/>
<reference evidence="6 7" key="1">
    <citation type="submission" date="2016-11" db="EMBL/GenBank/DDBJ databases">
        <title>Complete genome sequence of Streptomyces niveus SCSIO 3406.</title>
        <authorList>
            <person name="Zhu Q."/>
            <person name="Cheng W."/>
            <person name="Song Y."/>
            <person name="Li Q."/>
            <person name="Ju J."/>
        </authorList>
    </citation>
    <scope>NUCLEOTIDE SEQUENCE [LARGE SCALE GENOMIC DNA]</scope>
    <source>
        <strain evidence="6 7">SCSIO 3406</strain>
    </source>
</reference>
<proteinExistence type="predicted"/>
<evidence type="ECO:0000256" key="2">
    <source>
        <dbReference type="ARBA" id="ARBA00022676"/>
    </source>
</evidence>
<keyword evidence="3 6" id="KW-0808">Transferase</keyword>
<feature type="compositionally biased region" description="Low complexity" evidence="4">
    <location>
        <begin position="441"/>
        <end position="453"/>
    </location>
</feature>
<keyword evidence="2" id="KW-0328">Glycosyltransferase</keyword>
<name>A0A1U9R408_STRNV</name>
<feature type="domain" description="Glycosyltransferase subfamily 4-like N-terminal" evidence="5">
    <location>
        <begin position="17"/>
        <end position="222"/>
    </location>
</feature>
<protein>
    <recommendedName>
        <fullName evidence="1">D-inositol 3-phosphate glycosyltransferase</fullName>
    </recommendedName>
</protein>